<accession>A0AAD1XP11</accession>
<dbReference type="PANTHER" id="PTHR12709">
    <property type="entry name" value="DNA-DIRECTED RNA POLYMERASE II, III"/>
    <property type="match status" value="1"/>
</dbReference>
<evidence type="ECO:0000313" key="8">
    <source>
        <dbReference type="Proteomes" id="UP001295684"/>
    </source>
</evidence>
<evidence type="ECO:0000259" key="5">
    <source>
        <dbReference type="Pfam" id="PF00575"/>
    </source>
</evidence>
<dbReference type="SUPFAM" id="SSF50249">
    <property type="entry name" value="Nucleic acid-binding proteins"/>
    <property type="match status" value="1"/>
</dbReference>
<feature type="domain" description="S1 motif" evidence="5">
    <location>
        <begin position="75"/>
        <end position="143"/>
    </location>
</feature>
<dbReference type="GO" id="GO:0000428">
    <property type="term" value="C:DNA-directed RNA polymerase complex"/>
    <property type="evidence" value="ECO:0007669"/>
    <property type="project" value="UniProtKB-KW"/>
</dbReference>
<dbReference type="GO" id="GO:0005634">
    <property type="term" value="C:nucleus"/>
    <property type="evidence" value="ECO:0007669"/>
    <property type="project" value="UniProtKB-SubCell"/>
</dbReference>
<reference evidence="7" key="1">
    <citation type="submission" date="2023-07" db="EMBL/GenBank/DDBJ databases">
        <authorList>
            <consortium name="AG Swart"/>
            <person name="Singh M."/>
            <person name="Singh A."/>
            <person name="Seah K."/>
            <person name="Emmerich C."/>
        </authorList>
    </citation>
    <scope>NUCLEOTIDE SEQUENCE</scope>
    <source>
        <strain evidence="7">DP1</strain>
    </source>
</reference>
<evidence type="ECO:0000256" key="3">
    <source>
        <dbReference type="ARBA" id="ARBA00022478"/>
    </source>
</evidence>
<evidence type="ECO:0000313" key="7">
    <source>
        <dbReference type="EMBL" id="CAI2376182.1"/>
    </source>
</evidence>
<comment type="caution">
    <text evidence="7">The sequence shown here is derived from an EMBL/GenBank/DDBJ whole genome shotgun (WGS) entry which is preliminary data.</text>
</comment>
<evidence type="ECO:0000256" key="1">
    <source>
        <dbReference type="ARBA" id="ARBA00004123"/>
    </source>
</evidence>
<gene>
    <name evidence="7" type="ORF">ECRASSUSDP1_LOCUS17551</name>
</gene>
<name>A0AAD1XP11_EUPCR</name>
<comment type="subcellular location">
    <subcellularLocation>
        <location evidence="1">Nucleus</location>
    </subcellularLocation>
</comment>
<dbReference type="InterPro" id="IPR005576">
    <property type="entry name" value="Rpb7-like_N"/>
</dbReference>
<proteinExistence type="inferred from homology"/>
<dbReference type="Pfam" id="PF03876">
    <property type="entry name" value="SHS2_Rpb7-N"/>
    <property type="match status" value="1"/>
</dbReference>
<evidence type="ECO:0008006" key="9">
    <source>
        <dbReference type="Google" id="ProtNLM"/>
    </source>
</evidence>
<dbReference type="PANTHER" id="PTHR12709:SF4">
    <property type="entry name" value="DNA-DIRECTED RNA POLYMERASE II SUBUNIT RPB7"/>
    <property type="match status" value="1"/>
</dbReference>
<feature type="domain" description="RNA polymerase Rpb7-like N-terminal" evidence="6">
    <location>
        <begin position="6"/>
        <end position="58"/>
    </location>
</feature>
<dbReference type="Proteomes" id="UP001295684">
    <property type="component" value="Unassembled WGS sequence"/>
</dbReference>
<evidence type="ECO:0000259" key="6">
    <source>
        <dbReference type="Pfam" id="PF03876"/>
    </source>
</evidence>
<dbReference type="SUPFAM" id="SSF88798">
    <property type="entry name" value="N-terminal, heterodimerisation domain of RBP7 (RpoE)"/>
    <property type="match status" value="1"/>
</dbReference>
<dbReference type="EMBL" id="CAMPGE010017723">
    <property type="protein sequence ID" value="CAI2376182.1"/>
    <property type="molecule type" value="Genomic_DNA"/>
</dbReference>
<dbReference type="Gene3D" id="2.40.50.140">
    <property type="entry name" value="Nucleic acid-binding proteins"/>
    <property type="match status" value="1"/>
</dbReference>
<sequence length="173" mass="19360">MLEIDRLVRVAPHELHPDLGEVMFHKLRKMMIGTCTVDKGYCLDVISVGYIGDGTILDTFGEIEFPVKYTALLFKPFRGDVLDGTVTKVTPSNIIVTFGPQEIMITHSCMPAGCEYDPSTNVYKTPEMDLMIREEDEVRFRIIGVNFICAQLTCAGTMDEPYLGLINTKTDKA</sequence>
<dbReference type="AlphaFoldDB" id="A0AAD1XP11"/>
<dbReference type="Pfam" id="PF00575">
    <property type="entry name" value="S1"/>
    <property type="match status" value="1"/>
</dbReference>
<dbReference type="Gene3D" id="3.30.1490.120">
    <property type="entry name" value="RNA polymerase Rpb7-like, N-terminal domain"/>
    <property type="match status" value="1"/>
</dbReference>
<keyword evidence="8" id="KW-1185">Reference proteome</keyword>
<dbReference type="GO" id="GO:0006352">
    <property type="term" value="P:DNA-templated transcription initiation"/>
    <property type="evidence" value="ECO:0007669"/>
    <property type="project" value="InterPro"/>
</dbReference>
<evidence type="ECO:0000256" key="4">
    <source>
        <dbReference type="ARBA" id="ARBA00023163"/>
    </source>
</evidence>
<keyword evidence="4" id="KW-0804">Transcription</keyword>
<comment type="similarity">
    <text evidence="2">Belongs to the eukaryotic RPB7/RPC8 RNA polymerase subunit family.</text>
</comment>
<dbReference type="GO" id="GO:0003676">
    <property type="term" value="F:nucleic acid binding"/>
    <property type="evidence" value="ECO:0007669"/>
    <property type="project" value="InterPro"/>
</dbReference>
<evidence type="ECO:0000256" key="2">
    <source>
        <dbReference type="ARBA" id="ARBA00009307"/>
    </source>
</evidence>
<dbReference type="InterPro" id="IPR045113">
    <property type="entry name" value="Rpb7-like"/>
</dbReference>
<keyword evidence="3" id="KW-0240">DNA-directed RNA polymerase</keyword>
<organism evidence="7 8">
    <name type="scientific">Euplotes crassus</name>
    <dbReference type="NCBI Taxonomy" id="5936"/>
    <lineage>
        <taxon>Eukaryota</taxon>
        <taxon>Sar</taxon>
        <taxon>Alveolata</taxon>
        <taxon>Ciliophora</taxon>
        <taxon>Intramacronucleata</taxon>
        <taxon>Spirotrichea</taxon>
        <taxon>Hypotrichia</taxon>
        <taxon>Euplotida</taxon>
        <taxon>Euplotidae</taxon>
        <taxon>Moneuplotes</taxon>
    </lineage>
</organism>
<protein>
    <recommendedName>
        <fullName evidence="9">DNA-directed RNA polymerase II subunit RPB7</fullName>
    </recommendedName>
</protein>
<dbReference type="InterPro" id="IPR036898">
    <property type="entry name" value="RNA_pol_Rpb7-like_N_sf"/>
</dbReference>
<dbReference type="InterPro" id="IPR003029">
    <property type="entry name" value="S1_domain"/>
</dbReference>
<dbReference type="InterPro" id="IPR012340">
    <property type="entry name" value="NA-bd_OB-fold"/>
</dbReference>